<feature type="transmembrane region" description="Helical" evidence="6">
    <location>
        <begin position="264"/>
        <end position="281"/>
    </location>
</feature>
<feature type="transmembrane region" description="Helical" evidence="6">
    <location>
        <begin position="225"/>
        <end position="243"/>
    </location>
</feature>
<reference evidence="8" key="2">
    <citation type="submission" date="2021-03" db="UniProtKB">
        <authorList>
            <consortium name="EnsemblPlants"/>
        </authorList>
    </citation>
    <scope>IDENTIFICATION</scope>
</reference>
<evidence type="ECO:0000259" key="7">
    <source>
        <dbReference type="Pfam" id="PF01694"/>
    </source>
</evidence>
<evidence type="ECO:0000256" key="4">
    <source>
        <dbReference type="ARBA" id="ARBA00022989"/>
    </source>
</evidence>
<keyword evidence="5 6" id="KW-0472">Membrane</keyword>
<dbReference type="GO" id="GO:0006508">
    <property type="term" value="P:proteolysis"/>
    <property type="evidence" value="ECO:0007669"/>
    <property type="project" value="UniProtKB-KW"/>
</dbReference>
<keyword evidence="4 6" id="KW-1133">Transmembrane helix</keyword>
<keyword evidence="6" id="KW-0720">Serine protease</keyword>
<evidence type="ECO:0000256" key="2">
    <source>
        <dbReference type="ARBA" id="ARBA00009045"/>
    </source>
</evidence>
<accession>A0A803M0H0</accession>
<dbReference type="GO" id="GO:0016020">
    <property type="term" value="C:membrane"/>
    <property type="evidence" value="ECO:0007669"/>
    <property type="project" value="UniProtKB-SubCell"/>
</dbReference>
<name>A0A803M0H0_CHEQI</name>
<proteinExistence type="inferred from homology"/>
<feature type="transmembrane region" description="Helical" evidence="6">
    <location>
        <begin position="144"/>
        <end position="166"/>
    </location>
</feature>
<comment type="caution">
    <text evidence="6">Lacks conserved residue(s) required for the propagation of feature annotation.</text>
</comment>
<dbReference type="SUPFAM" id="SSF144091">
    <property type="entry name" value="Rhomboid-like"/>
    <property type="match status" value="1"/>
</dbReference>
<sequence>MESEEDVEKRGAMENRIVKISHMWDDSDVEWKTWLIPIFVGINVIIFLVTLFINNCPSHGGSRGCVASFLGRFSFEPLHYNPLLGPGPHALMKMGAINWSVIVEHHQRWRLITSIWLHSGLIHILFNMLTLLFIGIRLEQQFGFLRIGIIYLVAGIGGNITSCLFYPSHISVGPTSALLGLIGAMYSELITNWTLYTNKGMAVCTISLMFVINLLLTVVPHPHNGGPLGGFAVGILLGFMLLPRPHIGWFTRRFPSDLGSKTKFKPYQYVLGITSLVLLVIG</sequence>
<dbReference type="EC" id="3.4.21.105" evidence="6"/>
<evidence type="ECO:0000313" key="9">
    <source>
        <dbReference type="Proteomes" id="UP000596660"/>
    </source>
</evidence>
<keyword evidence="6" id="KW-0645">Protease</keyword>
<dbReference type="OMA" id="KMGAINW"/>
<comment type="catalytic activity">
    <reaction evidence="6">
        <text>Cleaves type-1 transmembrane domains using a catalytic dyad composed of serine and histidine that are contributed by different transmembrane domains.</text>
        <dbReference type="EC" id="3.4.21.105"/>
    </reaction>
</comment>
<keyword evidence="6" id="KW-0378">Hydrolase</keyword>
<organism evidence="8 9">
    <name type="scientific">Chenopodium quinoa</name>
    <name type="common">Quinoa</name>
    <dbReference type="NCBI Taxonomy" id="63459"/>
    <lineage>
        <taxon>Eukaryota</taxon>
        <taxon>Viridiplantae</taxon>
        <taxon>Streptophyta</taxon>
        <taxon>Embryophyta</taxon>
        <taxon>Tracheophyta</taxon>
        <taxon>Spermatophyta</taxon>
        <taxon>Magnoliopsida</taxon>
        <taxon>eudicotyledons</taxon>
        <taxon>Gunneridae</taxon>
        <taxon>Pentapetalae</taxon>
        <taxon>Caryophyllales</taxon>
        <taxon>Chenopodiaceae</taxon>
        <taxon>Chenopodioideae</taxon>
        <taxon>Atripliceae</taxon>
        <taxon>Chenopodium</taxon>
    </lineage>
</organism>
<evidence type="ECO:0000313" key="8">
    <source>
        <dbReference type="EnsemblPlants" id="AUR62021221-RA:cds"/>
    </source>
</evidence>
<comment type="function">
    <text evidence="6">Serine protease involved in intramembrane proteolysis.</text>
</comment>
<feature type="domain" description="Peptidase S54 rhomboid" evidence="7">
    <location>
        <begin position="106"/>
        <end position="243"/>
    </location>
</feature>
<comment type="subcellular location">
    <subcellularLocation>
        <location evidence="1 6">Membrane</location>
        <topology evidence="1 6">Multi-pass membrane protein</topology>
    </subcellularLocation>
</comment>
<dbReference type="Proteomes" id="UP000596660">
    <property type="component" value="Unplaced"/>
</dbReference>
<dbReference type="EnsemblPlants" id="AUR62021221-RA">
    <property type="protein sequence ID" value="AUR62021221-RA:cds"/>
    <property type="gene ID" value="AUR62021221"/>
</dbReference>
<evidence type="ECO:0000256" key="1">
    <source>
        <dbReference type="ARBA" id="ARBA00004141"/>
    </source>
</evidence>
<dbReference type="PANTHER" id="PTHR22936:SF86">
    <property type="entry name" value="RHOMBOID-LIKE PROTEIN 3"/>
    <property type="match status" value="1"/>
</dbReference>
<keyword evidence="9" id="KW-1185">Reference proteome</keyword>
<comment type="similarity">
    <text evidence="2 6">Belongs to the peptidase S54 family.</text>
</comment>
<dbReference type="GO" id="GO:0004252">
    <property type="term" value="F:serine-type endopeptidase activity"/>
    <property type="evidence" value="ECO:0007669"/>
    <property type="project" value="InterPro"/>
</dbReference>
<feature type="transmembrane region" description="Helical" evidence="6">
    <location>
        <begin position="200"/>
        <end position="219"/>
    </location>
</feature>
<dbReference type="InterPro" id="IPR002610">
    <property type="entry name" value="Peptidase_S54_rhomboid-like"/>
</dbReference>
<reference evidence="8" key="1">
    <citation type="journal article" date="2017" name="Nature">
        <title>The genome of Chenopodium quinoa.</title>
        <authorList>
            <person name="Jarvis D.E."/>
            <person name="Ho Y.S."/>
            <person name="Lightfoot D.J."/>
            <person name="Schmoeckel S.M."/>
            <person name="Li B."/>
            <person name="Borm T.J.A."/>
            <person name="Ohyanagi H."/>
            <person name="Mineta K."/>
            <person name="Michell C.T."/>
            <person name="Saber N."/>
            <person name="Kharbatia N.M."/>
            <person name="Rupper R.R."/>
            <person name="Sharp A.R."/>
            <person name="Dally N."/>
            <person name="Boughton B.A."/>
            <person name="Woo Y.H."/>
            <person name="Gao G."/>
            <person name="Schijlen E.G.W.M."/>
            <person name="Guo X."/>
            <person name="Momin A.A."/>
            <person name="Negrao S."/>
            <person name="Al-Babili S."/>
            <person name="Gehring C."/>
            <person name="Roessner U."/>
            <person name="Jung C."/>
            <person name="Murphy K."/>
            <person name="Arold S.T."/>
            <person name="Gojobori T."/>
            <person name="van der Linden C.G."/>
            <person name="van Loo E.N."/>
            <person name="Jellen E.N."/>
            <person name="Maughan P.J."/>
            <person name="Tester M."/>
        </authorList>
    </citation>
    <scope>NUCLEOTIDE SEQUENCE [LARGE SCALE GENOMIC DNA]</scope>
    <source>
        <strain evidence="8">cv. PI 614886</strain>
    </source>
</reference>
<dbReference type="Gramene" id="AUR62021221-RA">
    <property type="protein sequence ID" value="AUR62021221-RA:cds"/>
    <property type="gene ID" value="AUR62021221"/>
</dbReference>
<keyword evidence="3 6" id="KW-0812">Transmembrane</keyword>
<feature type="transmembrane region" description="Helical" evidence="6">
    <location>
        <begin position="115"/>
        <end position="138"/>
    </location>
</feature>
<dbReference type="InterPro" id="IPR035952">
    <property type="entry name" value="Rhomboid-like_sf"/>
</dbReference>
<dbReference type="Gene3D" id="1.20.1540.10">
    <property type="entry name" value="Rhomboid-like"/>
    <property type="match status" value="1"/>
</dbReference>
<evidence type="ECO:0000256" key="5">
    <source>
        <dbReference type="ARBA" id="ARBA00023136"/>
    </source>
</evidence>
<feature type="transmembrane region" description="Helical" evidence="6">
    <location>
        <begin position="34"/>
        <end position="53"/>
    </location>
</feature>
<dbReference type="AlphaFoldDB" id="A0A803M0H0"/>
<dbReference type="Pfam" id="PF01694">
    <property type="entry name" value="Rhomboid"/>
    <property type="match status" value="1"/>
</dbReference>
<dbReference type="InterPro" id="IPR022764">
    <property type="entry name" value="Peptidase_S54_rhomboid_dom"/>
</dbReference>
<protein>
    <recommendedName>
        <fullName evidence="6">RHOMBOID-like protein</fullName>
        <ecNumber evidence="6">3.4.21.105</ecNumber>
    </recommendedName>
</protein>
<evidence type="ECO:0000256" key="6">
    <source>
        <dbReference type="RuleBase" id="RU362115"/>
    </source>
</evidence>
<dbReference type="PANTHER" id="PTHR22936">
    <property type="entry name" value="RHOMBOID-RELATED"/>
    <property type="match status" value="1"/>
</dbReference>
<evidence type="ECO:0000256" key="3">
    <source>
        <dbReference type="ARBA" id="ARBA00022692"/>
    </source>
</evidence>